<proteinExistence type="predicted"/>
<name>A0AAV4PYS0_CAEEX</name>
<dbReference type="Proteomes" id="UP001054945">
    <property type="component" value="Unassembled WGS sequence"/>
</dbReference>
<sequence length="66" mass="7872">MGRIERRTADGMKNVISEQIAVFGTKEWMTDRLRMGGDVFERRRWKGWKSIDKKKKEEHSIADVFE</sequence>
<organism evidence="1 2">
    <name type="scientific">Caerostris extrusa</name>
    <name type="common">Bark spider</name>
    <name type="synonym">Caerostris bankana</name>
    <dbReference type="NCBI Taxonomy" id="172846"/>
    <lineage>
        <taxon>Eukaryota</taxon>
        <taxon>Metazoa</taxon>
        <taxon>Ecdysozoa</taxon>
        <taxon>Arthropoda</taxon>
        <taxon>Chelicerata</taxon>
        <taxon>Arachnida</taxon>
        <taxon>Araneae</taxon>
        <taxon>Araneomorphae</taxon>
        <taxon>Entelegynae</taxon>
        <taxon>Araneoidea</taxon>
        <taxon>Araneidae</taxon>
        <taxon>Caerostris</taxon>
    </lineage>
</organism>
<gene>
    <name evidence="1" type="ORF">CEXT_254731</name>
</gene>
<evidence type="ECO:0000313" key="1">
    <source>
        <dbReference type="EMBL" id="GIY02197.1"/>
    </source>
</evidence>
<comment type="caution">
    <text evidence="1">The sequence shown here is derived from an EMBL/GenBank/DDBJ whole genome shotgun (WGS) entry which is preliminary data.</text>
</comment>
<dbReference type="EMBL" id="BPLR01005420">
    <property type="protein sequence ID" value="GIY02197.1"/>
    <property type="molecule type" value="Genomic_DNA"/>
</dbReference>
<dbReference type="AlphaFoldDB" id="A0AAV4PYS0"/>
<accession>A0AAV4PYS0</accession>
<protein>
    <submittedName>
        <fullName evidence="1">Uncharacterized protein</fullName>
    </submittedName>
</protein>
<keyword evidence="2" id="KW-1185">Reference proteome</keyword>
<reference evidence="1 2" key="1">
    <citation type="submission" date="2021-06" db="EMBL/GenBank/DDBJ databases">
        <title>Caerostris extrusa draft genome.</title>
        <authorList>
            <person name="Kono N."/>
            <person name="Arakawa K."/>
        </authorList>
    </citation>
    <scope>NUCLEOTIDE SEQUENCE [LARGE SCALE GENOMIC DNA]</scope>
</reference>
<evidence type="ECO:0000313" key="2">
    <source>
        <dbReference type="Proteomes" id="UP001054945"/>
    </source>
</evidence>